<feature type="transmembrane region" description="Helical" evidence="9">
    <location>
        <begin position="377"/>
        <end position="399"/>
    </location>
</feature>
<keyword evidence="6 9" id="KW-0472">Membrane</keyword>
<evidence type="ECO:0000256" key="8">
    <source>
        <dbReference type="SAM" id="MobiDB-lite"/>
    </source>
</evidence>
<evidence type="ECO:0000256" key="7">
    <source>
        <dbReference type="ARBA" id="ARBA00023180"/>
    </source>
</evidence>
<gene>
    <name evidence="10" type="ORF">Edafosvirus16_17</name>
</gene>
<keyword evidence="5 9" id="KW-1133">Transmembrane helix</keyword>
<feature type="compositionally biased region" description="Basic and acidic residues" evidence="8">
    <location>
        <begin position="500"/>
        <end position="540"/>
    </location>
</feature>
<dbReference type="GO" id="GO:0016020">
    <property type="term" value="C:membrane"/>
    <property type="evidence" value="ECO:0007669"/>
    <property type="project" value="UniProtKB-SubCell"/>
</dbReference>
<sequence>MASIAFVDEIATHIIFGNGAQTLELEEEPSIYTTSTTDFTVWGASTGHGSTGNGGSSTGSEQKPKKIYDYFGDWRTYTPYSIVLFYRWSVFILLKVIPSCCYKQLKYKKATPELIEEGNYYTCDDVTVVISVYKPPARFSDTLKSILSHRPKKLTVVSSAEGFERVEEMCSKFPEVTLIKSDKLSKRDKLVSGIKEVKTRLVALTDDDVSWNSPCFLEKLVAPFQHNKKIGGVGCKQVGRIEGFCDWWGIMADMRLGVRFLELMATTRLDSGSPCLSGRTACYRTDLLQREGFDEYLSHEKFFGRILLSGDDKCITRWIINNGFVTYHQLRDNCELATTFETGWAFLSQLKRWSRNSWRSDITSLFVERKIWCITPFTAFILFDKMLSPFFMLYGITYFPYKLYSMGHYELVIGWFCWLLFSRFLKLIYYFTNRQKWKYVIYLTPFVIFQYFQALIRIWTLITIMDRGWGTKNVTVDKNNNIVTNNDVLKSKNYIYDDEKNESKDDQKNESKDDQKKEPKDVDINKPKDIDAKESKKCDVPEDSDNALKNIGLFPDKLPSIKRHTIKFVE</sequence>
<evidence type="ECO:0000256" key="4">
    <source>
        <dbReference type="ARBA" id="ARBA00022692"/>
    </source>
</evidence>
<reference evidence="10" key="1">
    <citation type="submission" date="2018-10" db="EMBL/GenBank/DDBJ databases">
        <title>Hidden diversity of soil giant viruses.</title>
        <authorList>
            <person name="Schulz F."/>
            <person name="Alteio L."/>
            <person name="Goudeau D."/>
            <person name="Ryan E.M."/>
            <person name="Malmstrom R.R."/>
            <person name="Blanchard J."/>
            <person name="Woyke T."/>
        </authorList>
    </citation>
    <scope>NUCLEOTIDE SEQUENCE</scope>
    <source>
        <strain evidence="10">EDV1</strain>
    </source>
</reference>
<protein>
    <submittedName>
        <fullName evidence="10">Glycosyltransferase family 2 protein</fullName>
    </submittedName>
</protein>
<dbReference type="InterPro" id="IPR052427">
    <property type="entry name" value="Glycosyltrans_GT2/GT47"/>
</dbReference>
<dbReference type="SUPFAM" id="SSF53448">
    <property type="entry name" value="Nucleotide-diphospho-sugar transferases"/>
    <property type="match status" value="1"/>
</dbReference>
<keyword evidence="3 10" id="KW-0808">Transferase</keyword>
<accession>A0A3G4ZUE2</accession>
<feature type="transmembrane region" description="Helical" evidence="9">
    <location>
        <begin position="411"/>
        <end position="431"/>
    </location>
</feature>
<dbReference type="EMBL" id="MK072081">
    <property type="protein sequence ID" value="AYV78518.1"/>
    <property type="molecule type" value="Genomic_DNA"/>
</dbReference>
<evidence type="ECO:0000313" key="10">
    <source>
        <dbReference type="EMBL" id="AYV78518.1"/>
    </source>
</evidence>
<evidence type="ECO:0000256" key="3">
    <source>
        <dbReference type="ARBA" id="ARBA00022679"/>
    </source>
</evidence>
<dbReference type="InterPro" id="IPR029044">
    <property type="entry name" value="Nucleotide-diphossugar_trans"/>
</dbReference>
<keyword evidence="2" id="KW-0328">Glycosyltransferase</keyword>
<evidence type="ECO:0000256" key="6">
    <source>
        <dbReference type="ARBA" id="ARBA00023136"/>
    </source>
</evidence>
<dbReference type="Pfam" id="PF13641">
    <property type="entry name" value="Glyco_tranf_2_3"/>
    <property type="match status" value="1"/>
</dbReference>
<dbReference type="Gene3D" id="3.90.550.10">
    <property type="entry name" value="Spore Coat Polysaccharide Biosynthesis Protein SpsA, Chain A"/>
    <property type="match status" value="1"/>
</dbReference>
<evidence type="ECO:0000256" key="1">
    <source>
        <dbReference type="ARBA" id="ARBA00004370"/>
    </source>
</evidence>
<proteinExistence type="predicted"/>
<keyword evidence="4 9" id="KW-0812">Transmembrane</keyword>
<dbReference type="PANTHER" id="PTHR47844:SF1">
    <property type="entry name" value="EXOSTOSIN-LIKE 2"/>
    <property type="match status" value="1"/>
</dbReference>
<comment type="subcellular location">
    <subcellularLocation>
        <location evidence="1">Membrane</location>
    </subcellularLocation>
</comment>
<evidence type="ECO:0000256" key="9">
    <source>
        <dbReference type="SAM" id="Phobius"/>
    </source>
</evidence>
<feature type="transmembrane region" description="Helical" evidence="9">
    <location>
        <begin position="437"/>
        <end position="459"/>
    </location>
</feature>
<evidence type="ECO:0000256" key="2">
    <source>
        <dbReference type="ARBA" id="ARBA00022676"/>
    </source>
</evidence>
<keyword evidence="7" id="KW-0325">Glycoprotein</keyword>
<feature type="region of interest" description="Disordered" evidence="8">
    <location>
        <begin position="500"/>
        <end position="551"/>
    </location>
</feature>
<organism evidence="10">
    <name type="scientific">Edafosvirus sp</name>
    <dbReference type="NCBI Taxonomy" id="2487765"/>
    <lineage>
        <taxon>Viruses</taxon>
        <taxon>Varidnaviria</taxon>
        <taxon>Bamfordvirae</taxon>
        <taxon>Nucleocytoviricota</taxon>
        <taxon>Megaviricetes</taxon>
        <taxon>Imitervirales</taxon>
        <taxon>Mimiviridae</taxon>
        <taxon>Klosneuvirinae</taxon>
    </lineage>
</organism>
<dbReference type="PANTHER" id="PTHR47844">
    <property type="entry name" value="SYNTHASE CPS1, PUTATIVE (AFU_ORTHOLOGUE AFUA_7G02500)-RELATED"/>
    <property type="match status" value="1"/>
</dbReference>
<name>A0A3G4ZUE2_9VIRU</name>
<dbReference type="GO" id="GO:0016757">
    <property type="term" value="F:glycosyltransferase activity"/>
    <property type="evidence" value="ECO:0007669"/>
    <property type="project" value="UniProtKB-KW"/>
</dbReference>
<evidence type="ECO:0000256" key="5">
    <source>
        <dbReference type="ARBA" id="ARBA00022989"/>
    </source>
</evidence>